<comment type="caution">
    <text evidence="1">The sequence shown here is derived from an EMBL/GenBank/DDBJ whole genome shotgun (WGS) entry which is preliminary data.</text>
</comment>
<organism evidence="1 2">
    <name type="scientific">Pararcticibacter amylolyticus</name>
    <dbReference type="NCBI Taxonomy" id="2173175"/>
    <lineage>
        <taxon>Bacteria</taxon>
        <taxon>Pseudomonadati</taxon>
        <taxon>Bacteroidota</taxon>
        <taxon>Sphingobacteriia</taxon>
        <taxon>Sphingobacteriales</taxon>
        <taxon>Sphingobacteriaceae</taxon>
        <taxon>Pararcticibacter</taxon>
    </lineage>
</organism>
<proteinExistence type="predicted"/>
<accession>A0A2U2P8W7</accession>
<evidence type="ECO:0000313" key="2">
    <source>
        <dbReference type="Proteomes" id="UP000245647"/>
    </source>
</evidence>
<feature type="non-terminal residue" evidence="1">
    <location>
        <position position="32"/>
    </location>
</feature>
<protein>
    <submittedName>
        <fullName evidence="1">Cell wall anchor protein</fullName>
    </submittedName>
</protein>
<dbReference type="Proteomes" id="UP000245647">
    <property type="component" value="Unassembled WGS sequence"/>
</dbReference>
<gene>
    <name evidence="1" type="ORF">DDR33_25450</name>
</gene>
<evidence type="ECO:0000313" key="1">
    <source>
        <dbReference type="EMBL" id="PWG77827.1"/>
    </source>
</evidence>
<keyword evidence="2" id="KW-1185">Reference proteome</keyword>
<sequence length="32" mass="3634">MPAAEDVKENGIDLGDMNSRLLRKVEELTLYL</sequence>
<name>A0A2U2P8W7_9SPHI</name>
<dbReference type="EMBL" id="QEAS01000139">
    <property type="protein sequence ID" value="PWG77827.1"/>
    <property type="molecule type" value="Genomic_DNA"/>
</dbReference>
<reference evidence="1 2" key="1">
    <citation type="submission" date="2018-04" db="EMBL/GenBank/DDBJ databases">
        <title>Pedobacter chongqingensis sp. nov., isolated from a rottenly hemp rope.</title>
        <authorList>
            <person name="Cai Y."/>
        </authorList>
    </citation>
    <scope>NUCLEOTIDE SEQUENCE [LARGE SCALE GENOMIC DNA]</scope>
    <source>
        <strain evidence="1 2">FJ4-8</strain>
    </source>
</reference>
<dbReference type="AlphaFoldDB" id="A0A2U2P8W7"/>